<proteinExistence type="predicted"/>
<evidence type="ECO:0000313" key="2">
    <source>
        <dbReference type="Proteomes" id="UP001174136"/>
    </source>
</evidence>
<dbReference type="AlphaFoldDB" id="A0AA47MY47"/>
<reference evidence="1" key="1">
    <citation type="journal article" date="2023" name="Front. Mar. Sci.">
        <title>A new Merluccius polli reference genome to investigate the effects of global change in West African waters.</title>
        <authorList>
            <person name="Mateo J.L."/>
            <person name="Blanco-Fernandez C."/>
            <person name="Garcia-Vazquez E."/>
            <person name="Machado-Schiaffino G."/>
        </authorList>
    </citation>
    <scope>NUCLEOTIDE SEQUENCE</scope>
    <source>
        <strain evidence="1">C29</strain>
        <tissue evidence="1">Fin</tissue>
    </source>
</reference>
<sequence>MSRLKGLFLSYAYECLSLSVDMNNATPHVLFVKSRRLTVRKVGRGRGRARPTTVISDEIGATVIDHVLVDEMTMREAGQRVQPTLSGFSVATITRYSEKKLQDYYMRVAGLHCSPKSKRLSVLIWSFKTVPFDCYRECLNWQASIWRRGEGEAGTYLANAPLWTSLASAVVAMSPFVQP</sequence>
<dbReference type="Proteomes" id="UP001174136">
    <property type="component" value="Unassembled WGS sequence"/>
</dbReference>
<comment type="caution">
    <text evidence="1">The sequence shown here is derived from an EMBL/GenBank/DDBJ whole genome shotgun (WGS) entry which is preliminary data.</text>
</comment>
<gene>
    <name evidence="1" type="ORF">N1851_011834</name>
</gene>
<organism evidence="1 2">
    <name type="scientific">Merluccius polli</name>
    <name type="common">Benguela hake</name>
    <name type="synonym">Merluccius cadenati</name>
    <dbReference type="NCBI Taxonomy" id="89951"/>
    <lineage>
        <taxon>Eukaryota</taxon>
        <taxon>Metazoa</taxon>
        <taxon>Chordata</taxon>
        <taxon>Craniata</taxon>
        <taxon>Vertebrata</taxon>
        <taxon>Euteleostomi</taxon>
        <taxon>Actinopterygii</taxon>
        <taxon>Neopterygii</taxon>
        <taxon>Teleostei</taxon>
        <taxon>Neoteleostei</taxon>
        <taxon>Acanthomorphata</taxon>
        <taxon>Zeiogadaria</taxon>
        <taxon>Gadariae</taxon>
        <taxon>Gadiformes</taxon>
        <taxon>Gadoidei</taxon>
        <taxon>Merlucciidae</taxon>
        <taxon>Merluccius</taxon>
    </lineage>
</organism>
<accession>A0AA47MY47</accession>
<name>A0AA47MY47_MERPO</name>
<evidence type="ECO:0000313" key="1">
    <source>
        <dbReference type="EMBL" id="KAK0148241.1"/>
    </source>
</evidence>
<keyword evidence="2" id="KW-1185">Reference proteome</keyword>
<protein>
    <submittedName>
        <fullName evidence="1">Uncharacterized protein</fullName>
    </submittedName>
</protein>
<dbReference type="EMBL" id="JAOPHQ010002066">
    <property type="protein sequence ID" value="KAK0148241.1"/>
    <property type="molecule type" value="Genomic_DNA"/>
</dbReference>